<gene>
    <name evidence="2" type="ORF">NW762_011138</name>
</gene>
<reference evidence="2" key="1">
    <citation type="submission" date="2022-09" db="EMBL/GenBank/DDBJ databases">
        <title>Fusarium specimens isolated from Avocado Roots.</title>
        <authorList>
            <person name="Stajich J."/>
            <person name="Roper C."/>
            <person name="Heimlech-Rivalta G."/>
        </authorList>
    </citation>
    <scope>NUCLEOTIDE SEQUENCE</scope>
    <source>
        <strain evidence="2">CF00136</strain>
    </source>
</reference>
<evidence type="ECO:0000313" key="2">
    <source>
        <dbReference type="EMBL" id="KAJ4251841.1"/>
    </source>
</evidence>
<dbReference type="Proteomes" id="UP001152049">
    <property type="component" value="Unassembled WGS sequence"/>
</dbReference>
<feature type="signal peptide" evidence="1">
    <location>
        <begin position="1"/>
        <end position="18"/>
    </location>
</feature>
<dbReference type="OrthoDB" id="8115477at2759"/>
<dbReference type="AlphaFoldDB" id="A0A9W8RS55"/>
<feature type="chain" id="PRO_5040984158" description="Hydrophobin" evidence="1">
    <location>
        <begin position="19"/>
        <end position="108"/>
    </location>
</feature>
<evidence type="ECO:0008006" key="4">
    <source>
        <dbReference type="Google" id="ProtNLM"/>
    </source>
</evidence>
<sequence>MQFTTIASIFAMAAVAIAAPADIEARGGWGGSESPQPGNGGGKGGDTNNEICSANNQQVCCTGGLNCLVQVLGSSCKGGNAYCCDTGISAGGLVNVALLNCLNIGGIL</sequence>
<proteinExistence type="predicted"/>
<comment type="caution">
    <text evidence="2">The sequence shown here is derived from an EMBL/GenBank/DDBJ whole genome shotgun (WGS) entry which is preliminary data.</text>
</comment>
<accession>A0A9W8RS55</accession>
<dbReference type="EMBL" id="JAOQAZ010000027">
    <property type="protein sequence ID" value="KAJ4251841.1"/>
    <property type="molecule type" value="Genomic_DNA"/>
</dbReference>
<protein>
    <recommendedName>
        <fullName evidence="4">Hydrophobin</fullName>
    </recommendedName>
</protein>
<evidence type="ECO:0000256" key="1">
    <source>
        <dbReference type="SAM" id="SignalP"/>
    </source>
</evidence>
<keyword evidence="1" id="KW-0732">Signal</keyword>
<keyword evidence="3" id="KW-1185">Reference proteome</keyword>
<organism evidence="2 3">
    <name type="scientific">Fusarium torreyae</name>
    <dbReference type="NCBI Taxonomy" id="1237075"/>
    <lineage>
        <taxon>Eukaryota</taxon>
        <taxon>Fungi</taxon>
        <taxon>Dikarya</taxon>
        <taxon>Ascomycota</taxon>
        <taxon>Pezizomycotina</taxon>
        <taxon>Sordariomycetes</taxon>
        <taxon>Hypocreomycetidae</taxon>
        <taxon>Hypocreales</taxon>
        <taxon>Nectriaceae</taxon>
        <taxon>Fusarium</taxon>
    </lineage>
</organism>
<name>A0A9W8RS55_9HYPO</name>
<evidence type="ECO:0000313" key="3">
    <source>
        <dbReference type="Proteomes" id="UP001152049"/>
    </source>
</evidence>